<proteinExistence type="predicted"/>
<evidence type="ECO:0000313" key="4">
    <source>
        <dbReference type="Proteomes" id="UP000714275"/>
    </source>
</evidence>
<feature type="transmembrane region" description="Helical" evidence="1">
    <location>
        <begin position="29"/>
        <end position="50"/>
    </location>
</feature>
<feature type="non-terminal residue" evidence="2">
    <location>
        <position position="61"/>
    </location>
</feature>
<evidence type="ECO:0000313" key="2">
    <source>
        <dbReference type="EMBL" id="KAG1779162.1"/>
    </source>
</evidence>
<comment type="caution">
    <text evidence="2">The sequence shown here is derived from an EMBL/GenBank/DDBJ whole genome shotgun (WGS) entry which is preliminary data.</text>
</comment>
<dbReference type="AlphaFoldDB" id="A0A9P7D4X5"/>
<reference evidence="2" key="1">
    <citation type="journal article" date="2020" name="New Phytol.">
        <title>Comparative genomics reveals dynamic genome evolution in host specialist ectomycorrhizal fungi.</title>
        <authorList>
            <person name="Lofgren L.A."/>
            <person name="Nguyen N.H."/>
            <person name="Vilgalys R."/>
            <person name="Ruytinx J."/>
            <person name="Liao H.L."/>
            <person name="Branco S."/>
            <person name="Kuo A."/>
            <person name="LaButti K."/>
            <person name="Lipzen A."/>
            <person name="Andreopoulos W."/>
            <person name="Pangilinan J."/>
            <person name="Riley R."/>
            <person name="Hundley H."/>
            <person name="Na H."/>
            <person name="Barry K."/>
            <person name="Grigoriev I.V."/>
            <person name="Stajich J.E."/>
            <person name="Kennedy P.G."/>
        </authorList>
    </citation>
    <scope>NUCLEOTIDE SEQUENCE</scope>
    <source>
        <strain evidence="2">DOB743</strain>
    </source>
</reference>
<dbReference type="EMBL" id="JABBWD010000013">
    <property type="protein sequence ID" value="KAG1779162.1"/>
    <property type="molecule type" value="Genomic_DNA"/>
</dbReference>
<dbReference type="Proteomes" id="UP000714275">
    <property type="component" value="Unassembled WGS sequence"/>
</dbReference>
<protein>
    <submittedName>
        <fullName evidence="2">Uncharacterized protein</fullName>
    </submittedName>
</protein>
<feature type="non-terminal residue" evidence="2">
    <location>
        <position position="1"/>
    </location>
</feature>
<dbReference type="EMBL" id="JABBWD010000013">
    <property type="protein sequence ID" value="KAG1779163.1"/>
    <property type="molecule type" value="Genomic_DNA"/>
</dbReference>
<sequence>FVFASLTIGLKDNIILMQPATYNIHKSPLFLPSSIVAFLSTACILSSVSIKMCWHVLKSSI</sequence>
<evidence type="ECO:0000256" key="1">
    <source>
        <dbReference type="SAM" id="Phobius"/>
    </source>
</evidence>
<keyword evidence="1" id="KW-1133">Transmembrane helix</keyword>
<keyword evidence="1" id="KW-0812">Transmembrane</keyword>
<organism evidence="2 4">
    <name type="scientific">Suillus placidus</name>
    <dbReference type="NCBI Taxonomy" id="48579"/>
    <lineage>
        <taxon>Eukaryota</taxon>
        <taxon>Fungi</taxon>
        <taxon>Dikarya</taxon>
        <taxon>Basidiomycota</taxon>
        <taxon>Agaricomycotina</taxon>
        <taxon>Agaricomycetes</taxon>
        <taxon>Agaricomycetidae</taxon>
        <taxon>Boletales</taxon>
        <taxon>Suillineae</taxon>
        <taxon>Suillaceae</taxon>
        <taxon>Suillus</taxon>
    </lineage>
</organism>
<keyword evidence="1" id="KW-0472">Membrane</keyword>
<gene>
    <name evidence="2" type="ORF">EV702DRAFT_947918</name>
    <name evidence="3" type="ORF">EV702DRAFT_948719</name>
</gene>
<accession>A0A9P7D4X5</accession>
<name>A0A9P7D4X5_9AGAM</name>
<evidence type="ECO:0000313" key="3">
    <source>
        <dbReference type="EMBL" id="KAG1779163.1"/>
    </source>
</evidence>
<keyword evidence="4" id="KW-1185">Reference proteome</keyword>
<dbReference type="OrthoDB" id="2659130at2759"/>